<keyword evidence="2 3" id="KW-0040">ANK repeat</keyword>
<evidence type="ECO:0000313" key="5">
    <source>
        <dbReference type="Proteomes" id="UP000070578"/>
    </source>
</evidence>
<evidence type="ECO:0000313" key="4">
    <source>
        <dbReference type="EMBL" id="KXS33237.1"/>
    </source>
</evidence>
<comment type="caution">
    <text evidence="4">The sequence shown here is derived from an EMBL/GenBank/DDBJ whole genome shotgun (WGS) entry which is preliminary data.</text>
</comment>
<evidence type="ECO:0000256" key="2">
    <source>
        <dbReference type="ARBA" id="ARBA00023043"/>
    </source>
</evidence>
<name>A0A139BW76_9PROT</name>
<evidence type="ECO:0000256" key="3">
    <source>
        <dbReference type="PROSITE-ProRule" id="PRU00023"/>
    </source>
</evidence>
<dbReference type="SUPFAM" id="SSF48403">
    <property type="entry name" value="Ankyrin repeat"/>
    <property type="match status" value="1"/>
</dbReference>
<dbReference type="EMBL" id="LSLI01000009">
    <property type="protein sequence ID" value="KXS33237.1"/>
    <property type="molecule type" value="Genomic_DNA"/>
</dbReference>
<reference evidence="4 5" key="2">
    <citation type="submission" date="2016-03" db="EMBL/GenBank/DDBJ databases">
        <title>New uncultured bacterium of the family Gallionellaceae from acid mine drainage: description and reconstruction of genome based on metagenomic analysis of microbial community.</title>
        <authorList>
            <person name="Kadnikov V."/>
            <person name="Ivasenko D."/>
            <person name="Beletsky A."/>
            <person name="Mardanov A."/>
            <person name="Danilova E."/>
            <person name="Pimenov N."/>
            <person name="Karnachuk O."/>
            <person name="Ravin N."/>
        </authorList>
    </citation>
    <scope>NUCLEOTIDE SEQUENCE [LARGE SCALE GENOMIC DNA]</scope>
    <source>
        <strain evidence="4">ShG14-8</strain>
    </source>
</reference>
<dbReference type="PATRIC" id="fig|1796491.3.peg.729"/>
<organism evidence="4 5">
    <name type="scientific">Candidatus Gallionella acididurans</name>
    <dbReference type="NCBI Taxonomy" id="1796491"/>
    <lineage>
        <taxon>Bacteria</taxon>
        <taxon>Pseudomonadati</taxon>
        <taxon>Pseudomonadota</taxon>
        <taxon>Betaproteobacteria</taxon>
        <taxon>Nitrosomonadales</taxon>
        <taxon>Gallionellaceae</taxon>
        <taxon>Gallionella</taxon>
    </lineage>
</organism>
<feature type="repeat" description="ANK" evidence="3">
    <location>
        <begin position="142"/>
        <end position="174"/>
    </location>
</feature>
<dbReference type="SMART" id="SM00248">
    <property type="entry name" value="ANK"/>
    <property type="match status" value="5"/>
</dbReference>
<feature type="repeat" description="ANK" evidence="3">
    <location>
        <begin position="175"/>
        <end position="207"/>
    </location>
</feature>
<proteinExistence type="predicted"/>
<dbReference type="PRINTS" id="PR01415">
    <property type="entry name" value="ANKYRIN"/>
</dbReference>
<dbReference type="PANTHER" id="PTHR24188">
    <property type="entry name" value="ANKYRIN REPEAT PROTEIN"/>
    <property type="match status" value="1"/>
</dbReference>
<keyword evidence="1" id="KW-0677">Repeat</keyword>
<evidence type="ECO:0000256" key="1">
    <source>
        <dbReference type="ARBA" id="ARBA00022737"/>
    </source>
</evidence>
<dbReference type="PROSITE" id="PS50297">
    <property type="entry name" value="ANK_REP_REGION"/>
    <property type="match status" value="4"/>
</dbReference>
<feature type="repeat" description="ANK" evidence="3">
    <location>
        <begin position="208"/>
        <end position="240"/>
    </location>
</feature>
<protein>
    <submittedName>
        <fullName evidence="4">Ankyrin</fullName>
    </submittedName>
</protein>
<dbReference type="PROSITE" id="PS50088">
    <property type="entry name" value="ANK_REPEAT"/>
    <property type="match status" value="4"/>
</dbReference>
<dbReference type="InterPro" id="IPR002110">
    <property type="entry name" value="Ankyrin_rpt"/>
</dbReference>
<gene>
    <name evidence="4" type="ORF">AWT59_0670</name>
</gene>
<dbReference type="PANTHER" id="PTHR24188:SF29">
    <property type="entry name" value="GH09064P"/>
    <property type="match status" value="1"/>
</dbReference>
<accession>A0A139BW76</accession>
<reference evidence="4 5" key="1">
    <citation type="submission" date="2016-02" db="EMBL/GenBank/DDBJ databases">
        <authorList>
            <person name="Wen L."/>
            <person name="He K."/>
            <person name="Yang H."/>
        </authorList>
    </citation>
    <scope>NUCLEOTIDE SEQUENCE [LARGE SCALE GENOMIC DNA]</scope>
    <source>
        <strain evidence="4">ShG14-8</strain>
    </source>
</reference>
<dbReference type="AlphaFoldDB" id="A0A139BW76"/>
<dbReference type="Gene3D" id="1.25.40.20">
    <property type="entry name" value="Ankyrin repeat-containing domain"/>
    <property type="match status" value="3"/>
</dbReference>
<dbReference type="Proteomes" id="UP000070578">
    <property type="component" value="Unassembled WGS sequence"/>
</dbReference>
<dbReference type="Pfam" id="PF12796">
    <property type="entry name" value="Ank_2"/>
    <property type="match status" value="2"/>
</dbReference>
<sequence>MNEKLLFLLDGYEECYPLNVEERYPRVMDTITELWNSNEIDAYFSDLMIDNRGGTRQGFPPEVASEIFALSMAHANIRDKKKKMSAGGNPWESVENSKKLAVQQQGYAYSPRGFTQSAEKGDHKAVLLFLNCGVDINTRDEQGWTPLMISTFNGREEVAILLIRHGADVNAKDAAGYGPLHWAAFNGYSEVVKLLVEKRAFVNAASKHGLTPLLQAATRGHLVTAGQLIAGGANVNLASNDGWTPLHKAAANGHTEVVKLLLAKGANPDSEYQDGTTPLSIAAKNRHTAIVALLTASKQATKPRA</sequence>
<dbReference type="InterPro" id="IPR036770">
    <property type="entry name" value="Ankyrin_rpt-contain_sf"/>
</dbReference>
<feature type="repeat" description="ANK" evidence="3">
    <location>
        <begin position="241"/>
        <end position="273"/>
    </location>
</feature>